<dbReference type="GeneID" id="73902158"/>
<comment type="caution">
    <text evidence="1">The sequence shown here is derived from an EMBL/GenBank/DDBJ whole genome shotgun (WGS) entry which is preliminary data.</text>
</comment>
<gene>
    <name evidence="1" type="ORF">ACFOUR_14315</name>
</gene>
<dbReference type="Proteomes" id="UP001595846">
    <property type="component" value="Unassembled WGS sequence"/>
</dbReference>
<dbReference type="RefSeq" id="WP_256533045.1">
    <property type="nucleotide sequence ID" value="NZ_CP101824.1"/>
</dbReference>
<evidence type="ECO:0000313" key="2">
    <source>
        <dbReference type="Proteomes" id="UP001595846"/>
    </source>
</evidence>
<protein>
    <submittedName>
        <fullName evidence="1">Capsule biosynthesis GfcC family protein</fullName>
    </submittedName>
</protein>
<reference evidence="1 2" key="1">
    <citation type="journal article" date="2019" name="Int. J. Syst. Evol. Microbiol.">
        <title>The Global Catalogue of Microorganisms (GCM) 10K type strain sequencing project: providing services to taxonomists for standard genome sequencing and annotation.</title>
        <authorList>
            <consortium name="The Broad Institute Genomics Platform"/>
            <consortium name="The Broad Institute Genome Sequencing Center for Infectious Disease"/>
            <person name="Wu L."/>
            <person name="Ma J."/>
        </authorList>
    </citation>
    <scope>NUCLEOTIDE SEQUENCE [LARGE SCALE GENOMIC DNA]</scope>
    <source>
        <strain evidence="1 2">IBRC-M 10256</strain>
    </source>
</reference>
<keyword evidence="2" id="KW-1185">Reference proteome</keyword>
<dbReference type="EMBL" id="JBHSAQ010000013">
    <property type="protein sequence ID" value="MFC3959534.1"/>
    <property type="molecule type" value="Genomic_DNA"/>
</dbReference>
<proteinExistence type="predicted"/>
<dbReference type="AlphaFoldDB" id="A0ABD5NSF8"/>
<organism evidence="1 2">
    <name type="scientific">Halovivax cerinus</name>
    <dbReference type="NCBI Taxonomy" id="1487865"/>
    <lineage>
        <taxon>Archaea</taxon>
        <taxon>Methanobacteriati</taxon>
        <taxon>Methanobacteriota</taxon>
        <taxon>Stenosarchaea group</taxon>
        <taxon>Halobacteria</taxon>
        <taxon>Halobacteriales</taxon>
        <taxon>Natrialbaceae</taxon>
        <taxon>Halovivax</taxon>
    </lineage>
</organism>
<sequence length="667" mass="72180">MVDLDIVDTTIRATDAVGNVATVETNGWDRQADGDGLSEPVDLTVSGRVNGLSLPVVNAWVWTLRDGHKSFETQLSNDRTEIQLEAGLYHLIFETAIQILIEFDGTATLTRGADHSVDVSFPHPTAVTVGFRSYTDAPTHTVTIPRTATGVARALESFAVARRTTDPELASPLGRGHPPRIRFGDETDVPEAVRESIGQTGIELRVPDRLDALIPLASLAFYLGATVTVTDRDGATLRAPSVDLERELSPLPALQHEAADLLERIVFLDNLGRWATQDANLAELEAFETLGPDVTELQGMDMDERIAVYLDPDLAYDRLEPVLPPWHYTMYVEPTFDNVPSLPFFANRLARVYLSDAADGADRVGPTPGDPTAGADGYTRPFTGWLAPGSPAGPFLSRPAAYKNRFRYAKEQIPERVALVVTDDRRSDAAEAALEAYRHRPAYPTDVEFYEAATVAELRSVLEAGGEFVHYVGEVDGEAFVCTDGRLAIEETACAGRAVLLDAPTSLLAAAALVDQGAVAVVAQRGQERLEPETRRTLLELLGEGMAVDHVVQLARLYLGASDGLLTVGDGLCQVGNPSEMYVLVYRLTSLGDGNFLFSGDIQYPDFGVLWSPDFPESGANLVGNPGDQVIDASDLRTLVSAATPAVVVYEGECYFTDDLEPFYPAA</sequence>
<accession>A0ABD5NSF8</accession>
<name>A0ABD5NSF8_9EURY</name>
<evidence type="ECO:0000313" key="1">
    <source>
        <dbReference type="EMBL" id="MFC3959534.1"/>
    </source>
</evidence>